<feature type="signal peptide" evidence="1">
    <location>
        <begin position="1"/>
        <end position="24"/>
    </location>
</feature>
<keyword evidence="3" id="KW-1185">Reference proteome</keyword>
<keyword evidence="1" id="KW-0732">Signal</keyword>
<dbReference type="EMBL" id="VORB01000008">
    <property type="protein sequence ID" value="TXC77073.1"/>
    <property type="molecule type" value="Genomic_DNA"/>
</dbReference>
<feature type="chain" id="PRO_5023072808" description="Lipoprotein" evidence="1">
    <location>
        <begin position="25"/>
        <end position="182"/>
    </location>
</feature>
<evidence type="ECO:0000313" key="3">
    <source>
        <dbReference type="Proteomes" id="UP000321168"/>
    </source>
</evidence>
<proteinExistence type="predicted"/>
<protein>
    <recommendedName>
        <fullName evidence="4">Lipoprotein</fullName>
    </recommendedName>
</protein>
<dbReference type="Proteomes" id="UP000321168">
    <property type="component" value="Unassembled WGS sequence"/>
</dbReference>
<name>A0A5C6UUM2_9FLAO</name>
<organism evidence="2 3">
    <name type="scientific">Luteibaculum oceani</name>
    <dbReference type="NCBI Taxonomy" id="1294296"/>
    <lineage>
        <taxon>Bacteria</taxon>
        <taxon>Pseudomonadati</taxon>
        <taxon>Bacteroidota</taxon>
        <taxon>Flavobacteriia</taxon>
        <taxon>Flavobacteriales</taxon>
        <taxon>Luteibaculaceae</taxon>
        <taxon>Luteibaculum</taxon>
    </lineage>
</organism>
<dbReference type="AlphaFoldDB" id="A0A5C6UUM2"/>
<accession>A0A5C6UUM2</accession>
<gene>
    <name evidence="2" type="ORF">FRX97_09425</name>
</gene>
<dbReference type="OrthoDB" id="9841306at2"/>
<reference evidence="2 3" key="1">
    <citation type="submission" date="2019-08" db="EMBL/GenBank/DDBJ databases">
        <title>Genome of Luteibaculum oceani JCM 18817.</title>
        <authorList>
            <person name="Bowman J.P."/>
        </authorList>
    </citation>
    <scope>NUCLEOTIDE SEQUENCE [LARGE SCALE GENOMIC DNA]</scope>
    <source>
        <strain evidence="2 3">JCM 18817</strain>
    </source>
</reference>
<dbReference type="PROSITE" id="PS51257">
    <property type="entry name" value="PROKAR_LIPOPROTEIN"/>
    <property type="match status" value="1"/>
</dbReference>
<evidence type="ECO:0000256" key="1">
    <source>
        <dbReference type="SAM" id="SignalP"/>
    </source>
</evidence>
<sequence length="182" mass="21014">MKKLLMITGIVLSLSFLTSCDVYVTTNIPGPDGYPGRAFFGIDYDYRPPYSYWDNNPAVPVDPFFGEYYRTNPGIFDFEYFVNEYDYWYGTYDIWVNPGGPGRPYGERGRDGADSYLLLICNPDGPYEWRKSKDDNISFKELEDGWIEIEKHFDGGGIKVKMKKTNINERPQTQQPKGVFGK</sequence>
<dbReference type="RefSeq" id="WP_147014961.1">
    <property type="nucleotide sequence ID" value="NZ_VORB01000008.1"/>
</dbReference>
<evidence type="ECO:0008006" key="4">
    <source>
        <dbReference type="Google" id="ProtNLM"/>
    </source>
</evidence>
<evidence type="ECO:0000313" key="2">
    <source>
        <dbReference type="EMBL" id="TXC77073.1"/>
    </source>
</evidence>
<comment type="caution">
    <text evidence="2">The sequence shown here is derived from an EMBL/GenBank/DDBJ whole genome shotgun (WGS) entry which is preliminary data.</text>
</comment>